<dbReference type="Pfam" id="PF00733">
    <property type="entry name" value="Asn_synthase"/>
    <property type="match status" value="1"/>
</dbReference>
<comment type="pathway">
    <text evidence="1">Amino-acid biosynthesis; L-asparagine biosynthesis; L-asparagine from L-aspartate (L-Gln route): step 1/1.</text>
</comment>
<dbReference type="SUPFAM" id="SSF52402">
    <property type="entry name" value="Adenine nucleotide alpha hydrolases-like"/>
    <property type="match status" value="1"/>
</dbReference>
<feature type="binding site" evidence="10">
    <location>
        <position position="285"/>
    </location>
    <ligand>
        <name>ATP</name>
        <dbReference type="ChEBI" id="CHEBI:30616"/>
    </ligand>
</feature>
<dbReference type="SUPFAM" id="SSF56235">
    <property type="entry name" value="N-terminal nucleophile aminohydrolases (Ntn hydrolases)"/>
    <property type="match status" value="1"/>
</dbReference>
<dbReference type="InterPro" id="IPR014729">
    <property type="entry name" value="Rossmann-like_a/b/a_fold"/>
</dbReference>
<feature type="binding site" evidence="10">
    <location>
        <position position="100"/>
    </location>
    <ligand>
        <name>L-glutamine</name>
        <dbReference type="ChEBI" id="CHEBI:58359"/>
    </ligand>
</feature>
<keyword evidence="6 9" id="KW-0061">Asparagine biosynthesis</keyword>
<evidence type="ECO:0000256" key="11">
    <source>
        <dbReference type="PIRSR" id="PIRSR001589-3"/>
    </source>
</evidence>
<evidence type="ECO:0000256" key="4">
    <source>
        <dbReference type="ARBA" id="ARBA00022741"/>
    </source>
</evidence>
<evidence type="ECO:0000259" key="12">
    <source>
        <dbReference type="PROSITE" id="PS51278"/>
    </source>
</evidence>
<organism evidence="13 14">
    <name type="scientific">Planktothrix paucivesiculata PCC 9631</name>
    <dbReference type="NCBI Taxonomy" id="671071"/>
    <lineage>
        <taxon>Bacteria</taxon>
        <taxon>Bacillati</taxon>
        <taxon>Cyanobacteriota</taxon>
        <taxon>Cyanophyceae</taxon>
        <taxon>Oscillatoriophycideae</taxon>
        <taxon>Oscillatoriales</taxon>
        <taxon>Microcoleaceae</taxon>
        <taxon>Planktothrix</taxon>
    </lineage>
</organism>
<comment type="caution">
    <text evidence="13">The sequence shown here is derived from an EMBL/GenBank/DDBJ whole genome shotgun (WGS) entry which is preliminary data.</text>
</comment>
<dbReference type="EMBL" id="CZCS02000216">
    <property type="protein sequence ID" value="VXD23446.1"/>
    <property type="molecule type" value="Genomic_DNA"/>
</dbReference>
<dbReference type="Gene3D" id="3.60.20.10">
    <property type="entry name" value="Glutamine Phosphoribosylpyrophosphate, subunit 1, domain 1"/>
    <property type="match status" value="1"/>
</dbReference>
<dbReference type="InterPro" id="IPR029055">
    <property type="entry name" value="Ntn_hydrolases_N"/>
</dbReference>
<dbReference type="InterPro" id="IPR017932">
    <property type="entry name" value="GATase_2_dom"/>
</dbReference>
<dbReference type="AlphaFoldDB" id="A0A7Z9E214"/>
<keyword evidence="9" id="KW-0028">Amino-acid biosynthesis</keyword>
<evidence type="ECO:0000313" key="14">
    <source>
        <dbReference type="Proteomes" id="UP000182190"/>
    </source>
</evidence>
<dbReference type="GO" id="GO:0006529">
    <property type="term" value="P:asparagine biosynthetic process"/>
    <property type="evidence" value="ECO:0007669"/>
    <property type="project" value="UniProtKB-KW"/>
</dbReference>
<dbReference type="Pfam" id="PF13537">
    <property type="entry name" value="GATase_7"/>
    <property type="match status" value="1"/>
</dbReference>
<keyword evidence="5 10" id="KW-0067">ATP-binding</keyword>
<feature type="domain" description="Glutamine amidotransferase type-2" evidence="12">
    <location>
        <begin position="2"/>
        <end position="213"/>
    </location>
</feature>
<name>A0A7Z9E214_9CYAN</name>
<gene>
    <name evidence="13" type="ORF">PL9631_730034</name>
</gene>
<dbReference type="CDD" id="cd00712">
    <property type="entry name" value="AsnB"/>
    <property type="match status" value="1"/>
</dbReference>
<feature type="binding site" evidence="10">
    <location>
        <begin position="357"/>
        <end position="358"/>
    </location>
    <ligand>
        <name>ATP</name>
        <dbReference type="ChEBI" id="CHEBI:30616"/>
    </ligand>
</feature>
<evidence type="ECO:0000313" key="13">
    <source>
        <dbReference type="EMBL" id="VXD23446.1"/>
    </source>
</evidence>
<dbReference type="PANTHER" id="PTHR43284:SF1">
    <property type="entry name" value="ASPARAGINE SYNTHETASE"/>
    <property type="match status" value="1"/>
</dbReference>
<protein>
    <recommendedName>
        <fullName evidence="3">asparagine synthase (glutamine-hydrolyzing)</fullName>
        <ecNumber evidence="3">6.3.5.4</ecNumber>
    </recommendedName>
</protein>
<dbReference type="EC" id="6.3.5.4" evidence="3"/>
<dbReference type="RefSeq" id="WP_083621297.1">
    <property type="nucleotide sequence ID" value="NZ_LR735017.1"/>
</dbReference>
<dbReference type="CDD" id="cd01991">
    <property type="entry name" value="Asn_synthase_B_C"/>
    <property type="match status" value="1"/>
</dbReference>
<evidence type="ECO:0000256" key="5">
    <source>
        <dbReference type="ARBA" id="ARBA00022840"/>
    </source>
</evidence>
<comment type="similarity">
    <text evidence="2">Belongs to the asparagine synthetase family.</text>
</comment>
<dbReference type="PANTHER" id="PTHR43284">
    <property type="entry name" value="ASPARAGINE SYNTHETASE (GLUTAMINE-HYDROLYZING)"/>
    <property type="match status" value="1"/>
</dbReference>
<dbReference type="Proteomes" id="UP000182190">
    <property type="component" value="Unassembled WGS sequence"/>
</dbReference>
<dbReference type="OrthoDB" id="9763290at2"/>
<dbReference type="PIRSF" id="PIRSF001589">
    <property type="entry name" value="Asn_synthetase_glu-h"/>
    <property type="match status" value="1"/>
</dbReference>
<evidence type="ECO:0000256" key="2">
    <source>
        <dbReference type="ARBA" id="ARBA00005752"/>
    </source>
</evidence>
<evidence type="ECO:0000256" key="6">
    <source>
        <dbReference type="ARBA" id="ARBA00022888"/>
    </source>
</evidence>
<dbReference type="GO" id="GO:0004066">
    <property type="term" value="F:asparagine synthase (glutamine-hydrolyzing) activity"/>
    <property type="evidence" value="ECO:0007669"/>
    <property type="project" value="UniProtKB-EC"/>
</dbReference>
<evidence type="ECO:0000256" key="8">
    <source>
        <dbReference type="ARBA" id="ARBA00048741"/>
    </source>
</evidence>
<dbReference type="GO" id="GO:0005524">
    <property type="term" value="F:ATP binding"/>
    <property type="evidence" value="ECO:0007669"/>
    <property type="project" value="UniProtKB-KW"/>
</dbReference>
<dbReference type="NCBIfam" id="TIGR01536">
    <property type="entry name" value="asn_synth_AEB"/>
    <property type="match status" value="1"/>
</dbReference>
<keyword evidence="13" id="KW-0436">Ligase</keyword>
<dbReference type="Gene3D" id="3.40.50.620">
    <property type="entry name" value="HUPs"/>
    <property type="match status" value="1"/>
</dbReference>
<evidence type="ECO:0000256" key="1">
    <source>
        <dbReference type="ARBA" id="ARBA00005187"/>
    </source>
</evidence>
<evidence type="ECO:0000256" key="7">
    <source>
        <dbReference type="ARBA" id="ARBA00022962"/>
    </source>
</evidence>
<dbReference type="InterPro" id="IPR006426">
    <property type="entry name" value="Asn_synth_AEB"/>
</dbReference>
<comment type="catalytic activity">
    <reaction evidence="8">
        <text>L-aspartate + L-glutamine + ATP + H2O = L-asparagine + L-glutamate + AMP + diphosphate + H(+)</text>
        <dbReference type="Rhea" id="RHEA:12228"/>
        <dbReference type="ChEBI" id="CHEBI:15377"/>
        <dbReference type="ChEBI" id="CHEBI:15378"/>
        <dbReference type="ChEBI" id="CHEBI:29985"/>
        <dbReference type="ChEBI" id="CHEBI:29991"/>
        <dbReference type="ChEBI" id="CHEBI:30616"/>
        <dbReference type="ChEBI" id="CHEBI:33019"/>
        <dbReference type="ChEBI" id="CHEBI:58048"/>
        <dbReference type="ChEBI" id="CHEBI:58359"/>
        <dbReference type="ChEBI" id="CHEBI:456215"/>
        <dbReference type="EC" id="6.3.5.4"/>
    </reaction>
</comment>
<dbReference type="InterPro" id="IPR051786">
    <property type="entry name" value="ASN_synthetase/amidase"/>
</dbReference>
<evidence type="ECO:0000256" key="10">
    <source>
        <dbReference type="PIRSR" id="PIRSR001589-2"/>
    </source>
</evidence>
<feature type="site" description="Important for beta-aspartyl-AMP intermediate formation" evidence="11">
    <location>
        <position position="359"/>
    </location>
</feature>
<sequence length="625" mass="70953">MCGITGVAALNGSPHPTLEQLKTMCDSIFHRGPDQDGMHVQDGVALGMRRLSIIDLSGGRQPIFNQDRTILTVFNGEIYNFRELRSELEAKGYTFATKTDTEVIVYAYEEYGLDFPKYLNGMFAIALHDTVKKKLYLVRDHLGIKPLYYSFDQNYLVWGSEIKAILASGLVKKTLDLDALGEYLAWEYVPGKATLFKEIRQLEPGQMLEIDLENPQCQPQTYWDIPATGEIELSDQEWADKVEAQLRKSVTMQLVSDVPLGAFLSGGVDSSLTVALMGKAQTYSIGFDDPSYNELKWSEKVASHLGVEHINEVIKPNVVELFEHLMYFLDDPIGDFSIFPTFLVSQLARKYVTVSLSGDGGDELFGGYETYLANEKAEQYYKIPAIFRKNLVEPLINSLRPRPEKKGLVNKGKRFIEGLENPVDLSHARWRIFAGDAVRSQLFTPEANQELVTSSASHIIDLFNKAGDRQPQNRSMYVDVKSYLSDDILVKVDRMSMAVSLESRVPYLDPDLVELAFQIPDRLKLANGETKVLLKSIAARYVPPECVYRPKEGFSIPIKNWLCNEFRPLMEELLSDQAIREQGIFQVNTIKRLKEEHLAGTANHSHILWSLIVFQSWYKRWFKGE</sequence>
<proteinExistence type="inferred from homology"/>
<evidence type="ECO:0000256" key="3">
    <source>
        <dbReference type="ARBA" id="ARBA00012737"/>
    </source>
</evidence>
<feature type="active site" description="For GATase activity" evidence="9">
    <location>
        <position position="2"/>
    </location>
</feature>
<evidence type="ECO:0000256" key="9">
    <source>
        <dbReference type="PIRSR" id="PIRSR001589-1"/>
    </source>
</evidence>
<dbReference type="GO" id="GO:0005829">
    <property type="term" value="C:cytosol"/>
    <property type="evidence" value="ECO:0007669"/>
    <property type="project" value="TreeGrafter"/>
</dbReference>
<reference evidence="13" key="1">
    <citation type="submission" date="2019-10" db="EMBL/GenBank/DDBJ databases">
        <authorList>
            <consortium name="Genoscope - CEA"/>
            <person name="William W."/>
        </authorList>
    </citation>
    <scope>NUCLEOTIDE SEQUENCE [LARGE SCALE GENOMIC DNA]</scope>
    <source>
        <strain evidence="13">BBR_PRJEB10994</strain>
    </source>
</reference>
<dbReference type="PROSITE" id="PS51278">
    <property type="entry name" value="GATASE_TYPE_2"/>
    <property type="match status" value="1"/>
</dbReference>
<accession>A0A7Z9E214</accession>
<keyword evidence="7 9" id="KW-0315">Glutamine amidotransferase</keyword>
<dbReference type="InterPro" id="IPR001962">
    <property type="entry name" value="Asn_synthase"/>
</dbReference>
<dbReference type="InterPro" id="IPR033738">
    <property type="entry name" value="AsnB_N"/>
</dbReference>
<keyword evidence="14" id="KW-1185">Reference proteome</keyword>
<keyword evidence="4 10" id="KW-0547">Nucleotide-binding</keyword>